<evidence type="ECO:0000256" key="1">
    <source>
        <dbReference type="SAM" id="MobiDB-lite"/>
    </source>
</evidence>
<feature type="domain" description="Carrier" evidence="2">
    <location>
        <begin position="79"/>
        <end position="130"/>
    </location>
</feature>
<dbReference type="Proteomes" id="UP000020103">
    <property type="component" value="Unassembled WGS sequence"/>
</dbReference>
<reference evidence="3 4" key="1">
    <citation type="submission" date="2013-12" db="EMBL/GenBank/DDBJ databases">
        <authorList>
            <person name="Madinger N."/>
            <person name="Lenaerts A."/>
            <person name="Ordway D."/>
            <person name="DeGroote M.A."/>
            <person name="Parker T."/>
            <person name="Sizemore C."/>
            <person name="Tallon L.J."/>
            <person name="Sadzewicz L.K."/>
            <person name="Sengamalay N."/>
            <person name="Fraser C.M."/>
            <person name="Hine E."/>
            <person name="Shefchek K.A."/>
            <person name="Das S.P."/>
            <person name="Tettelin H."/>
        </authorList>
    </citation>
    <scope>NUCLEOTIDE SEQUENCE [LARGE SCALE GENOMIC DNA]</scope>
    <source>
        <strain evidence="3 4">21</strain>
    </source>
</reference>
<dbReference type="Gene3D" id="1.10.1200.10">
    <property type="entry name" value="ACP-like"/>
    <property type="match status" value="1"/>
</dbReference>
<dbReference type="InterPro" id="IPR036736">
    <property type="entry name" value="ACP-like_sf"/>
</dbReference>
<dbReference type="Pfam" id="PF00550">
    <property type="entry name" value="PP-binding"/>
    <property type="match status" value="1"/>
</dbReference>
<organism evidence="3 4">
    <name type="scientific">Mycobacteroides abscessus 21</name>
    <dbReference type="NCBI Taxonomy" id="1299324"/>
    <lineage>
        <taxon>Bacteria</taxon>
        <taxon>Bacillati</taxon>
        <taxon>Actinomycetota</taxon>
        <taxon>Actinomycetes</taxon>
        <taxon>Mycobacteriales</taxon>
        <taxon>Mycobacteriaceae</taxon>
        <taxon>Mycobacteroides</taxon>
        <taxon>Mycobacteroides abscessus</taxon>
    </lineage>
</organism>
<dbReference type="EMBL" id="JAOF01000001">
    <property type="protein sequence ID" value="EUA45779.1"/>
    <property type="molecule type" value="Genomic_DNA"/>
</dbReference>
<evidence type="ECO:0000313" key="4">
    <source>
        <dbReference type="Proteomes" id="UP000020103"/>
    </source>
</evidence>
<feature type="region of interest" description="Disordered" evidence="1">
    <location>
        <begin position="29"/>
        <end position="52"/>
    </location>
</feature>
<sequence>MTDFVYQLRRLSAGLIVCGIRFTASDRQVPTLSPDRSSNLSPSGRAVFGSPGANQTAEMKGTLILMSNPLSYDEVHAIVREELAEVLGIETDEVTTAPMSDQGVESLDIVELRRNLESKFRVTFPRSNVLSALADELGGKDRVYDAEGRITKLAETALYQSAFGYTAADFQAGAWPHEVSGATTTAHWASMAYRLLNPSAGQITGDELLVADVREALTQANSVVA</sequence>
<evidence type="ECO:0000313" key="3">
    <source>
        <dbReference type="EMBL" id="EUA45779.1"/>
    </source>
</evidence>
<gene>
    <name evidence="3" type="ORF">I543_2131</name>
</gene>
<dbReference type="AlphaFoldDB" id="A0A829PZR8"/>
<dbReference type="SUPFAM" id="SSF47336">
    <property type="entry name" value="ACP-like"/>
    <property type="match status" value="1"/>
</dbReference>
<proteinExistence type="predicted"/>
<protein>
    <submittedName>
        <fullName evidence="3">Phosphopantetheine attachment site family protein</fullName>
    </submittedName>
</protein>
<comment type="caution">
    <text evidence="3">The sequence shown here is derived from an EMBL/GenBank/DDBJ whole genome shotgun (WGS) entry which is preliminary data.</text>
</comment>
<dbReference type="InterPro" id="IPR009081">
    <property type="entry name" value="PP-bd_ACP"/>
</dbReference>
<feature type="compositionally biased region" description="Polar residues" evidence="1">
    <location>
        <begin position="29"/>
        <end position="42"/>
    </location>
</feature>
<name>A0A829PZR8_9MYCO</name>
<accession>A0A829PZR8</accession>
<evidence type="ECO:0000259" key="2">
    <source>
        <dbReference type="Pfam" id="PF00550"/>
    </source>
</evidence>